<sequence>MQCYTLEKEWLEKCLAEKDLRVLVDCQLSMSQQCVQVAKKANSILACIRNSMKKDIEILERIQRRATKLMRGLENKFYEEQLMERRLFRLEKRRLRGDFISLYNYLK</sequence>
<dbReference type="PANTHER" id="PTHR33332">
    <property type="entry name" value="REVERSE TRANSCRIPTASE DOMAIN-CONTAINING PROTEIN"/>
    <property type="match status" value="1"/>
</dbReference>
<accession>A0A2I0T187</accession>
<name>A0A2I0T187_LIMLA</name>
<organism evidence="1 2">
    <name type="scientific">Limosa lapponica baueri</name>
    <dbReference type="NCBI Taxonomy" id="1758121"/>
    <lineage>
        <taxon>Eukaryota</taxon>
        <taxon>Metazoa</taxon>
        <taxon>Chordata</taxon>
        <taxon>Craniata</taxon>
        <taxon>Vertebrata</taxon>
        <taxon>Euteleostomi</taxon>
        <taxon>Archelosauria</taxon>
        <taxon>Archosauria</taxon>
        <taxon>Dinosauria</taxon>
        <taxon>Saurischia</taxon>
        <taxon>Theropoda</taxon>
        <taxon>Coelurosauria</taxon>
        <taxon>Aves</taxon>
        <taxon>Neognathae</taxon>
        <taxon>Neoaves</taxon>
        <taxon>Charadriiformes</taxon>
        <taxon>Scolopacidae</taxon>
        <taxon>Limosa</taxon>
    </lineage>
</organism>
<dbReference type="Proteomes" id="UP000233556">
    <property type="component" value="Unassembled WGS sequence"/>
</dbReference>
<keyword evidence="2" id="KW-1185">Reference proteome</keyword>
<protein>
    <submittedName>
        <fullName evidence="1">Uncharacterized protein</fullName>
    </submittedName>
</protein>
<gene>
    <name evidence="1" type="ORF">llap_22152</name>
</gene>
<dbReference type="EMBL" id="KZ526148">
    <property type="protein sequence ID" value="PKU27544.1"/>
    <property type="molecule type" value="Genomic_DNA"/>
</dbReference>
<reference evidence="2" key="2">
    <citation type="submission" date="2017-12" db="EMBL/GenBank/DDBJ databases">
        <title>Genome sequence of the Bar-tailed Godwit (Limosa lapponica baueri).</title>
        <authorList>
            <person name="Lima N.C.B."/>
            <person name="Parody-Merino A.M."/>
            <person name="Battley P.F."/>
            <person name="Fidler A.E."/>
            <person name="Prosdocimi F."/>
        </authorList>
    </citation>
    <scope>NUCLEOTIDE SEQUENCE [LARGE SCALE GENOMIC DNA]</scope>
</reference>
<evidence type="ECO:0000313" key="2">
    <source>
        <dbReference type="Proteomes" id="UP000233556"/>
    </source>
</evidence>
<proteinExistence type="predicted"/>
<evidence type="ECO:0000313" key="1">
    <source>
        <dbReference type="EMBL" id="PKU27544.1"/>
    </source>
</evidence>
<reference evidence="2" key="1">
    <citation type="submission" date="2017-11" db="EMBL/GenBank/DDBJ databases">
        <authorList>
            <person name="Lima N.C."/>
            <person name="Parody-Merino A.M."/>
            <person name="Battley P.F."/>
            <person name="Fidler A.E."/>
            <person name="Prosdocimi F."/>
        </authorList>
    </citation>
    <scope>NUCLEOTIDE SEQUENCE [LARGE SCALE GENOMIC DNA]</scope>
</reference>
<dbReference type="AlphaFoldDB" id="A0A2I0T187"/>
<dbReference type="OrthoDB" id="419189at2759"/>